<dbReference type="SUPFAM" id="SSF49452">
    <property type="entry name" value="Starch-binding domain-like"/>
    <property type="match status" value="1"/>
</dbReference>
<keyword evidence="3" id="KW-1185">Reference proteome</keyword>
<dbReference type="Gene3D" id="2.60.40.10">
    <property type="entry name" value="Immunoglobulins"/>
    <property type="match status" value="1"/>
</dbReference>
<accession>A0A4D6LKY1</accession>
<dbReference type="Proteomes" id="UP000501690">
    <property type="component" value="Linkage Group LG4"/>
</dbReference>
<organism evidence="2 3">
    <name type="scientific">Vigna unguiculata</name>
    <name type="common">Cowpea</name>
    <dbReference type="NCBI Taxonomy" id="3917"/>
    <lineage>
        <taxon>Eukaryota</taxon>
        <taxon>Viridiplantae</taxon>
        <taxon>Streptophyta</taxon>
        <taxon>Embryophyta</taxon>
        <taxon>Tracheophyta</taxon>
        <taxon>Spermatophyta</taxon>
        <taxon>Magnoliopsida</taxon>
        <taxon>eudicotyledons</taxon>
        <taxon>Gunneridae</taxon>
        <taxon>Pentapetalae</taxon>
        <taxon>rosids</taxon>
        <taxon>fabids</taxon>
        <taxon>Fabales</taxon>
        <taxon>Fabaceae</taxon>
        <taxon>Papilionoideae</taxon>
        <taxon>50 kb inversion clade</taxon>
        <taxon>NPAAA clade</taxon>
        <taxon>indigoferoid/millettioid clade</taxon>
        <taxon>Phaseoleae</taxon>
        <taxon>Vigna</taxon>
    </lineage>
</organism>
<dbReference type="InterPro" id="IPR002044">
    <property type="entry name" value="CBM20"/>
</dbReference>
<proteinExistence type="predicted"/>
<dbReference type="GO" id="GO:2001070">
    <property type="term" value="F:starch binding"/>
    <property type="evidence" value="ECO:0007669"/>
    <property type="project" value="InterPro"/>
</dbReference>
<gene>
    <name evidence="2" type="ORF">DEO72_LG4g173</name>
</gene>
<reference evidence="2 3" key="1">
    <citation type="submission" date="2019-04" db="EMBL/GenBank/DDBJ databases">
        <title>An improved genome assembly and genetic linkage map for asparagus bean, Vigna unguiculata ssp. sesquipedialis.</title>
        <authorList>
            <person name="Xia Q."/>
            <person name="Zhang R."/>
            <person name="Dong Y."/>
        </authorList>
    </citation>
    <scope>NUCLEOTIDE SEQUENCE [LARGE SCALE GENOMIC DNA]</scope>
    <source>
        <tissue evidence="2">Leaf</tissue>
    </source>
</reference>
<feature type="domain" description="CBM20" evidence="1">
    <location>
        <begin position="35"/>
        <end position="82"/>
    </location>
</feature>
<protein>
    <submittedName>
        <fullName evidence="2">Carbohydrate-binding-like fold</fullName>
    </submittedName>
</protein>
<dbReference type="AlphaFoldDB" id="A0A4D6LKY1"/>
<evidence type="ECO:0000313" key="3">
    <source>
        <dbReference type="Proteomes" id="UP000501690"/>
    </source>
</evidence>
<dbReference type="EMBL" id="CP039348">
    <property type="protein sequence ID" value="QCD89231.1"/>
    <property type="molecule type" value="Genomic_DNA"/>
</dbReference>
<name>A0A4D6LKY1_VIGUN</name>
<evidence type="ECO:0000313" key="2">
    <source>
        <dbReference type="EMBL" id="QCD89231.1"/>
    </source>
</evidence>
<dbReference type="InterPro" id="IPR013783">
    <property type="entry name" value="Ig-like_fold"/>
</dbReference>
<evidence type="ECO:0000259" key="1">
    <source>
        <dbReference type="Pfam" id="PF00686"/>
    </source>
</evidence>
<dbReference type="Pfam" id="PF00686">
    <property type="entry name" value="CBM_20"/>
    <property type="match status" value="1"/>
</dbReference>
<sequence>MEEKAKKVDLDDVLQRPGLSDFAGKSATNVDELCKIIWTVEADLEDGHLLYLTGDLAVLGCWKPNMAVLLSPTEHANIWKAEFPVILADCLT</sequence>
<dbReference type="InterPro" id="IPR013784">
    <property type="entry name" value="Carb-bd-like_fold"/>
</dbReference>